<dbReference type="PANTHER" id="PTHR12652">
    <property type="entry name" value="PEROXISOMAL BIOGENESIS FACTOR 11"/>
    <property type="match status" value="1"/>
</dbReference>
<name>A0AAE0XFX3_9PEZI</name>
<keyword evidence="3" id="KW-0576">Peroxisome</keyword>
<keyword evidence="1" id="KW-0962">Peroxisome biogenesis</keyword>
<keyword evidence="2" id="KW-0472">Membrane</keyword>
<dbReference type="GO" id="GO:0016559">
    <property type="term" value="P:peroxisome fission"/>
    <property type="evidence" value="ECO:0007669"/>
    <property type="project" value="InterPro"/>
</dbReference>
<reference evidence="5" key="2">
    <citation type="submission" date="2023-06" db="EMBL/GenBank/DDBJ databases">
        <authorList>
            <consortium name="Lawrence Berkeley National Laboratory"/>
            <person name="Haridas S."/>
            <person name="Hensen N."/>
            <person name="Bonometti L."/>
            <person name="Westerberg I."/>
            <person name="Brannstrom I.O."/>
            <person name="Guillou S."/>
            <person name="Cros-Aarteil S."/>
            <person name="Calhoun S."/>
            <person name="Kuo A."/>
            <person name="Mondo S."/>
            <person name="Pangilinan J."/>
            <person name="Riley R."/>
            <person name="Labutti K."/>
            <person name="Andreopoulos B."/>
            <person name="Lipzen A."/>
            <person name="Chen C."/>
            <person name="Yanf M."/>
            <person name="Daum C."/>
            <person name="Ng V."/>
            <person name="Clum A."/>
            <person name="Steindorff A."/>
            <person name="Ohm R."/>
            <person name="Martin F."/>
            <person name="Silar P."/>
            <person name="Natvig D."/>
            <person name="Lalanne C."/>
            <person name="Gautier V."/>
            <person name="Ament-Velasquez S.L."/>
            <person name="Kruys A."/>
            <person name="Hutchinson M.I."/>
            <person name="Powell A.J."/>
            <person name="Barry K."/>
            <person name="Miller A.N."/>
            <person name="Grigoriev I.V."/>
            <person name="Debuchy R."/>
            <person name="Gladieux P."/>
            <person name="Thoren M.H."/>
            <person name="Johannesson H."/>
        </authorList>
    </citation>
    <scope>NUCLEOTIDE SEQUENCE</scope>
    <source>
        <strain evidence="5">CBS 314.62</strain>
    </source>
</reference>
<evidence type="ECO:0000256" key="2">
    <source>
        <dbReference type="ARBA" id="ARBA00023136"/>
    </source>
</evidence>
<dbReference type="InterPro" id="IPR008733">
    <property type="entry name" value="PEX11"/>
</dbReference>
<evidence type="ECO:0000256" key="3">
    <source>
        <dbReference type="ARBA" id="ARBA00023140"/>
    </source>
</evidence>
<comment type="subcellular location">
    <subcellularLocation>
        <location evidence="4">Peroxisome membrane</location>
    </subcellularLocation>
</comment>
<reference evidence="5" key="1">
    <citation type="journal article" date="2023" name="Mol. Phylogenet. Evol.">
        <title>Genome-scale phylogeny and comparative genomics of the fungal order Sordariales.</title>
        <authorList>
            <person name="Hensen N."/>
            <person name="Bonometti L."/>
            <person name="Westerberg I."/>
            <person name="Brannstrom I.O."/>
            <person name="Guillou S."/>
            <person name="Cros-Aarteil S."/>
            <person name="Calhoun S."/>
            <person name="Haridas S."/>
            <person name="Kuo A."/>
            <person name="Mondo S."/>
            <person name="Pangilinan J."/>
            <person name="Riley R."/>
            <person name="LaButti K."/>
            <person name="Andreopoulos B."/>
            <person name="Lipzen A."/>
            <person name="Chen C."/>
            <person name="Yan M."/>
            <person name="Daum C."/>
            <person name="Ng V."/>
            <person name="Clum A."/>
            <person name="Steindorff A."/>
            <person name="Ohm R.A."/>
            <person name="Martin F."/>
            <person name="Silar P."/>
            <person name="Natvig D.O."/>
            <person name="Lalanne C."/>
            <person name="Gautier V."/>
            <person name="Ament-Velasquez S.L."/>
            <person name="Kruys A."/>
            <person name="Hutchinson M.I."/>
            <person name="Powell A.J."/>
            <person name="Barry K."/>
            <person name="Miller A.N."/>
            <person name="Grigoriev I.V."/>
            <person name="Debuchy R."/>
            <person name="Gladieux P."/>
            <person name="Hiltunen Thoren M."/>
            <person name="Johannesson H."/>
        </authorList>
    </citation>
    <scope>NUCLEOTIDE SEQUENCE</scope>
    <source>
        <strain evidence="5">CBS 314.62</strain>
    </source>
</reference>
<evidence type="ECO:0000256" key="4">
    <source>
        <dbReference type="ARBA" id="ARBA00046271"/>
    </source>
</evidence>
<dbReference type="Pfam" id="PF05648">
    <property type="entry name" value="PEX11"/>
    <property type="match status" value="1"/>
</dbReference>
<accession>A0AAE0XFX3</accession>
<dbReference type="AlphaFoldDB" id="A0AAE0XFX3"/>
<protein>
    <submittedName>
        <fullName evidence="5">Peroxisomal biogenesis factor 11-domain-containing protein</fullName>
    </submittedName>
</protein>
<keyword evidence="6" id="KW-1185">Reference proteome</keyword>
<proteinExistence type="predicted"/>
<dbReference type="Proteomes" id="UP001270362">
    <property type="component" value="Unassembled WGS sequence"/>
</dbReference>
<dbReference type="PANTHER" id="PTHR12652:SF23">
    <property type="entry name" value="MICROBODY (PEROXISOME) PROLIFERATION PROTEIN PEROXIN 11B (EUROFUNG)"/>
    <property type="match status" value="1"/>
</dbReference>
<comment type="caution">
    <text evidence="5">The sequence shown here is derived from an EMBL/GenBank/DDBJ whole genome shotgun (WGS) entry which is preliminary data.</text>
</comment>
<organism evidence="5 6">
    <name type="scientific">Podospora appendiculata</name>
    <dbReference type="NCBI Taxonomy" id="314037"/>
    <lineage>
        <taxon>Eukaryota</taxon>
        <taxon>Fungi</taxon>
        <taxon>Dikarya</taxon>
        <taxon>Ascomycota</taxon>
        <taxon>Pezizomycotina</taxon>
        <taxon>Sordariomycetes</taxon>
        <taxon>Sordariomycetidae</taxon>
        <taxon>Sordariales</taxon>
        <taxon>Podosporaceae</taxon>
        <taxon>Podospora</taxon>
    </lineage>
</organism>
<evidence type="ECO:0000256" key="1">
    <source>
        <dbReference type="ARBA" id="ARBA00022593"/>
    </source>
</evidence>
<dbReference type="EMBL" id="JAULSO010000001">
    <property type="protein sequence ID" value="KAK3692332.1"/>
    <property type="molecule type" value="Genomic_DNA"/>
</dbReference>
<evidence type="ECO:0000313" key="5">
    <source>
        <dbReference type="EMBL" id="KAK3692332.1"/>
    </source>
</evidence>
<gene>
    <name evidence="5" type="ORF">B0T22DRAFT_447010</name>
</gene>
<sequence>MATPRGYTTFEQFIKFATDASGLERTFRLFQALLQILAFNATARSLTFSLLTFLLPLFLPNTTVTTNTSAETYIPLFLALRARFASGRRFLRLFRFLEAFHSAWALYYTSSPTAAHRPAEAWLDVFARAFNGLYLLLESATFPGAALGTDVWAVGTRRVLDVEAQRLWFLALLCGAGGGAVRLWKTGGVVKEEVAGEKAKAGVVGEKAKKRREAAREAKSKYRRVARRFVADVLDLAVPGSVIEVFSVEQGTVGLAMFGSTVLTGLEVWERCGRELAAAAATAVKTRAG</sequence>
<evidence type="ECO:0000313" key="6">
    <source>
        <dbReference type="Proteomes" id="UP001270362"/>
    </source>
</evidence>
<dbReference type="GO" id="GO:0005778">
    <property type="term" value="C:peroxisomal membrane"/>
    <property type="evidence" value="ECO:0007669"/>
    <property type="project" value="UniProtKB-SubCell"/>
</dbReference>